<dbReference type="SUPFAM" id="SSF51126">
    <property type="entry name" value="Pectin lyase-like"/>
    <property type="match status" value="1"/>
</dbReference>
<dbReference type="InterPro" id="IPR012334">
    <property type="entry name" value="Pectin_lyas_fold"/>
</dbReference>
<dbReference type="InterPro" id="IPR042302">
    <property type="entry name" value="E1_FCCH_sf"/>
</dbReference>
<protein>
    <recommendedName>
        <fullName evidence="1">Rhamnogalacturonase A/B/Epimerase-like pectate lyase domain-containing protein</fullName>
    </recommendedName>
</protein>
<keyword evidence="3" id="KW-1185">Reference proteome</keyword>
<organism evidence="2 3">
    <name type="scientific">Pararoseomonas baculiformis</name>
    <dbReference type="NCBI Taxonomy" id="2820812"/>
    <lineage>
        <taxon>Bacteria</taxon>
        <taxon>Pseudomonadati</taxon>
        <taxon>Pseudomonadota</taxon>
        <taxon>Alphaproteobacteria</taxon>
        <taxon>Acetobacterales</taxon>
        <taxon>Acetobacteraceae</taxon>
        <taxon>Pararoseomonas</taxon>
    </lineage>
</organism>
<dbReference type="Pfam" id="PF12708">
    <property type="entry name" value="Pect-lyase_RHGA_epim"/>
    <property type="match status" value="1"/>
</dbReference>
<dbReference type="InterPro" id="IPR011050">
    <property type="entry name" value="Pectin_lyase_fold/virulence"/>
</dbReference>
<dbReference type="Proteomes" id="UP000681594">
    <property type="component" value="Unassembled WGS sequence"/>
</dbReference>
<evidence type="ECO:0000313" key="3">
    <source>
        <dbReference type="Proteomes" id="UP000681594"/>
    </source>
</evidence>
<proteinExistence type="predicted"/>
<dbReference type="RefSeq" id="WP_209381003.1">
    <property type="nucleotide sequence ID" value="NZ_JAGIZB010000020.1"/>
</dbReference>
<dbReference type="Gene3D" id="2.40.30.180">
    <property type="entry name" value="Ubiquitin-activating enzyme E1, FCCH domain"/>
    <property type="match status" value="1"/>
</dbReference>
<accession>A0ABS4AIB9</accession>
<evidence type="ECO:0000313" key="2">
    <source>
        <dbReference type="EMBL" id="MBP0446733.1"/>
    </source>
</evidence>
<name>A0ABS4AIB9_9PROT</name>
<evidence type="ECO:0000259" key="1">
    <source>
        <dbReference type="Pfam" id="PF12708"/>
    </source>
</evidence>
<dbReference type="Gene3D" id="2.160.20.10">
    <property type="entry name" value="Single-stranded right-handed beta-helix, Pectin lyase-like"/>
    <property type="match status" value="1"/>
</dbReference>
<feature type="domain" description="Rhamnogalacturonase A/B/Epimerase-like pectate lyase" evidence="1">
    <location>
        <begin position="53"/>
        <end position="111"/>
    </location>
</feature>
<comment type="caution">
    <text evidence="2">The sequence shown here is derived from an EMBL/GenBank/DDBJ whole genome shotgun (WGS) entry which is preliminary data.</text>
</comment>
<dbReference type="InterPro" id="IPR024535">
    <property type="entry name" value="RHGA/B-epi-like_pectate_lyase"/>
</dbReference>
<sequence length="802" mass="82403">MADAKISDLPPAASFSDTDSAPFVQGVGAAAETRRASFGQLRSSLMADRPLHVRDFGAQGNGTTDDTAAFQAALNAASAAGGGIVLIGPRRYLIDSADLVIPANVTLQGGGDPGGWRVNNDYSALPYCLLLNPARTIRLRRNAALEQMAILRKGFTSPTTLREGLDAVYAFAGTAVSIGDGSTGSSATNATDASVRALLIIGFNWAIYSNGASRTRIRDIIGDCTNGLYLGKSYDIAQNERINWHPLATTGRGFTNTTYAVSGCTNNGAGLVRLSTSTAHELRAGDVVVVSGVGGVPGANSRFTIAATPSSTTLDLAASTFSGAYTSGGTVNPALNHRRGKGFHIYDADMPNFINCFEFGHDIGWHLDDLCHSAQIVNCGLDGIVIDPGTIGVQINGLANRNKWYGGFWSSKGRALVVNVQAADQNTIAGVMLPSGSGRSVELLDGGLVLMGCDIYGAVHLFDNADSLQILGCDLKSASFTGQSAAALQKMQISGSRMANAVGVARMIAGQSELAAVSPSGVIETRLSARSDGVVALHRRNAGAGAMLRLHGHSDSAAASISVAGTDIFLAGDAANNPNPVFAFGNAGMTQALTLRLRRLSTMSAANDRIFSIEASGYNNMAAEVTYGRIAAVAESVAGGAETGAIVVETRSGGTMGERLRISAGGAVTLTGPLNLATDPGSAMQAATRNYVDNSHVQRALPVLPVATATALSFAGHNARLLVANPGASLALDWGSSGQGFSCMVVNRTGGDLPVSLSGFSAGMVNPDGHTRIRAGGMASLLVYSPDGGTTRLCQLTGAGAP</sequence>
<dbReference type="EMBL" id="JAGIZB010000020">
    <property type="protein sequence ID" value="MBP0446733.1"/>
    <property type="molecule type" value="Genomic_DNA"/>
</dbReference>
<gene>
    <name evidence="2" type="ORF">J8J14_18315</name>
</gene>
<reference evidence="2 3" key="1">
    <citation type="submission" date="2021-03" db="EMBL/GenBank/DDBJ databases">
        <authorList>
            <person name="So Y."/>
        </authorList>
    </citation>
    <scope>NUCLEOTIDE SEQUENCE [LARGE SCALE GENOMIC DNA]</scope>
    <source>
        <strain evidence="2 3">SSH11</strain>
    </source>
</reference>